<name>A0ABS9VLX2_9SPHN</name>
<organism evidence="2 3">
    <name type="scientific">Sphingomonas telluris</name>
    <dbReference type="NCBI Taxonomy" id="2907998"/>
    <lineage>
        <taxon>Bacteria</taxon>
        <taxon>Pseudomonadati</taxon>
        <taxon>Pseudomonadota</taxon>
        <taxon>Alphaproteobacteria</taxon>
        <taxon>Sphingomonadales</taxon>
        <taxon>Sphingomonadaceae</taxon>
        <taxon>Sphingomonas</taxon>
    </lineage>
</organism>
<protein>
    <recommendedName>
        <fullName evidence="4">DUF4235 domain-containing protein</fullName>
    </recommendedName>
</protein>
<dbReference type="RefSeq" id="WP_241446787.1">
    <property type="nucleotide sequence ID" value="NZ_JAKZHW010000001.1"/>
</dbReference>
<evidence type="ECO:0008006" key="4">
    <source>
        <dbReference type="Google" id="ProtNLM"/>
    </source>
</evidence>
<evidence type="ECO:0000313" key="3">
    <source>
        <dbReference type="Proteomes" id="UP001203058"/>
    </source>
</evidence>
<comment type="caution">
    <text evidence="2">The sequence shown here is derived from an EMBL/GenBank/DDBJ whole genome shotgun (WGS) entry which is preliminary data.</text>
</comment>
<sequence>MTKTTKLPKHIAGVKIPKKLRKRGGKAYALLQNPLVADLVAAGLIAAADAMAKSKSAKKAGKAAKHAAKDAGEATSSAGGISAIGLGTILGFAAREAARAIKSNAR</sequence>
<gene>
    <name evidence="2" type="ORF">LZ016_07555</name>
</gene>
<feature type="region of interest" description="Disordered" evidence="1">
    <location>
        <begin position="58"/>
        <end position="79"/>
    </location>
</feature>
<dbReference type="EMBL" id="JAKZHW010000001">
    <property type="protein sequence ID" value="MCH8615953.1"/>
    <property type="molecule type" value="Genomic_DNA"/>
</dbReference>
<reference evidence="2 3" key="1">
    <citation type="submission" date="2022-03" db="EMBL/GenBank/DDBJ databases">
        <authorList>
            <person name="Jo J.-H."/>
            <person name="Im W.-T."/>
        </authorList>
    </citation>
    <scope>NUCLEOTIDE SEQUENCE [LARGE SCALE GENOMIC DNA]</scope>
    <source>
        <strain evidence="2 3">SM33</strain>
    </source>
</reference>
<dbReference type="Proteomes" id="UP001203058">
    <property type="component" value="Unassembled WGS sequence"/>
</dbReference>
<proteinExistence type="predicted"/>
<evidence type="ECO:0000313" key="2">
    <source>
        <dbReference type="EMBL" id="MCH8615953.1"/>
    </source>
</evidence>
<evidence type="ECO:0000256" key="1">
    <source>
        <dbReference type="SAM" id="MobiDB-lite"/>
    </source>
</evidence>
<keyword evidence="3" id="KW-1185">Reference proteome</keyword>
<accession>A0ABS9VLX2</accession>